<evidence type="ECO:0000256" key="4">
    <source>
        <dbReference type="ARBA" id="ARBA00022833"/>
    </source>
</evidence>
<feature type="domain" description="JAB" evidence="7">
    <location>
        <begin position="21"/>
        <end position="100"/>
    </location>
</feature>
<reference evidence="8 9" key="1">
    <citation type="submission" date="2014-01" db="EMBL/GenBank/DDBJ databases">
        <authorList>
            <person name="Schneider V.M."/>
            <person name="Bowman C.A."/>
            <person name="Russell D.A."/>
            <person name="Pope W.H."/>
            <person name="Jacobs-Sera D."/>
            <person name="Hendrix R.W."/>
            <person name="Hatfull G.F."/>
        </authorList>
    </citation>
    <scope>NUCLEOTIDE SEQUENCE [LARGE SCALE GENOMIC DNA]</scope>
</reference>
<dbReference type="GO" id="GO:0006508">
    <property type="term" value="P:proteolysis"/>
    <property type="evidence" value="ECO:0007669"/>
    <property type="project" value="UniProtKB-KW"/>
</dbReference>
<dbReference type="Gene3D" id="3.40.140.10">
    <property type="entry name" value="Cytidine Deaminase, domain 2"/>
    <property type="match status" value="1"/>
</dbReference>
<keyword evidence="5" id="KW-0482">Metalloprotease</keyword>
<evidence type="ECO:0000256" key="2">
    <source>
        <dbReference type="ARBA" id="ARBA00022723"/>
    </source>
</evidence>
<dbReference type="PANTHER" id="PTHR34858:SF1">
    <property type="entry name" value="CYSO-CYSTEINE PEPTIDASE"/>
    <property type="match status" value="1"/>
</dbReference>
<keyword evidence="9" id="KW-1185">Reference proteome</keyword>
<sequence>MTETAELPELWTKVKLNIPEDAARCLVNMCNRSPQAEICGFITSDFAILPVSNVSDDPSNEFVMDQAEMMRALFQSKIIGTYHSHPSGRPWPSTYDTNHIGFLYAQGCPWDYYIVTNAGVFQYEHRDRQRMEDESGSGEHGGSCDAEQRPDRA</sequence>
<evidence type="ECO:0000259" key="7">
    <source>
        <dbReference type="Pfam" id="PF14464"/>
    </source>
</evidence>
<evidence type="ECO:0000256" key="6">
    <source>
        <dbReference type="SAM" id="MobiDB-lite"/>
    </source>
</evidence>
<evidence type="ECO:0000256" key="3">
    <source>
        <dbReference type="ARBA" id="ARBA00022801"/>
    </source>
</evidence>
<organism evidence="8 9">
    <name type="scientific">Mycobacterium phage Hawkeye</name>
    <dbReference type="NCBI Taxonomy" id="1458711"/>
    <lineage>
        <taxon>Viruses</taxon>
        <taxon>Duplodnaviria</taxon>
        <taxon>Heunggongvirae</taxon>
        <taxon>Uroviricota</taxon>
        <taxon>Caudoviricetes</taxon>
        <taxon>Dclasvirinae</taxon>
        <taxon>Hawkeyevirus</taxon>
        <taxon>Hawkeyevirus hawkeye</taxon>
    </lineage>
</organism>
<dbReference type="GeneID" id="19527192"/>
<keyword evidence="2" id="KW-0479">Metal-binding</keyword>
<dbReference type="EMBL" id="KJ194582">
    <property type="protein sequence ID" value="AHN84023.1"/>
    <property type="molecule type" value="Genomic_DNA"/>
</dbReference>
<evidence type="ECO:0000313" key="8">
    <source>
        <dbReference type="EMBL" id="AHN84023.1"/>
    </source>
</evidence>
<name>X2KRF1_9CAUD</name>
<dbReference type="Pfam" id="PF14464">
    <property type="entry name" value="Prok-JAB"/>
    <property type="match status" value="1"/>
</dbReference>
<dbReference type="InterPro" id="IPR028090">
    <property type="entry name" value="JAB_dom_prok"/>
</dbReference>
<dbReference type="KEGG" id="vg:19527192"/>
<dbReference type="GO" id="GO:0008235">
    <property type="term" value="F:metalloexopeptidase activity"/>
    <property type="evidence" value="ECO:0007669"/>
    <property type="project" value="TreeGrafter"/>
</dbReference>
<dbReference type="Proteomes" id="UP000019737">
    <property type="component" value="Segment"/>
</dbReference>
<evidence type="ECO:0000256" key="5">
    <source>
        <dbReference type="ARBA" id="ARBA00023049"/>
    </source>
</evidence>
<proteinExistence type="predicted"/>
<accession>X2KRF1</accession>
<keyword evidence="4" id="KW-0862">Zinc</keyword>
<dbReference type="InterPro" id="IPR051929">
    <property type="entry name" value="VirAsm_ModProt"/>
</dbReference>
<dbReference type="RefSeq" id="YP_009035907.1">
    <property type="nucleotide sequence ID" value="NC_024209.1"/>
</dbReference>
<keyword evidence="3" id="KW-0378">Hydrolase</keyword>
<dbReference type="OrthoDB" id="22502at10239"/>
<evidence type="ECO:0000313" key="9">
    <source>
        <dbReference type="Proteomes" id="UP000019737"/>
    </source>
</evidence>
<feature type="region of interest" description="Disordered" evidence="6">
    <location>
        <begin position="128"/>
        <end position="153"/>
    </location>
</feature>
<gene>
    <name evidence="8" type="primary">12</name>
    <name evidence="8" type="ORF">PBI_HAWKEYE_12</name>
</gene>
<keyword evidence="1" id="KW-0645">Protease</keyword>
<dbReference type="GO" id="GO:0008270">
    <property type="term" value="F:zinc ion binding"/>
    <property type="evidence" value="ECO:0007669"/>
    <property type="project" value="TreeGrafter"/>
</dbReference>
<protein>
    <recommendedName>
        <fullName evidence="7">JAB domain-containing protein</fullName>
    </recommendedName>
</protein>
<dbReference type="PANTHER" id="PTHR34858">
    <property type="entry name" value="CYSO-CYSTEINE PEPTIDASE"/>
    <property type="match status" value="1"/>
</dbReference>
<dbReference type="SUPFAM" id="SSF102712">
    <property type="entry name" value="JAB1/MPN domain"/>
    <property type="match status" value="1"/>
</dbReference>
<evidence type="ECO:0000256" key="1">
    <source>
        <dbReference type="ARBA" id="ARBA00022670"/>
    </source>
</evidence>